<sequence length="30" mass="3456">MQVLYFDAKKTFSFLGKSFLALKQVFVADI</sequence>
<keyword evidence="2" id="KW-1185">Reference proteome</keyword>
<reference evidence="1 2" key="1">
    <citation type="journal article" date="2011" name="Microb. Cell Fact.">
        <title>Genome sequences and comparative genomics of two Lactobacillus ruminis strains from the bovine and human intestinal tracts.</title>
        <authorList>
            <person name="Forde B.M."/>
            <person name="Neville B.A."/>
            <person name="O'Donnell M.M."/>
            <person name="Riboulet-Bisson E."/>
            <person name="Claesson M.J."/>
            <person name="Coghlan A."/>
            <person name="Ross R.P."/>
            <person name="O'Toole P.W."/>
        </authorList>
    </citation>
    <scope>NUCLEOTIDE SEQUENCE [LARGE SCALE GENOMIC DNA]</scope>
    <source>
        <strain evidence="2">ATCC 27782 / RF3</strain>
    </source>
</reference>
<dbReference type="HOGENOM" id="CLU_3404179_0_0_9"/>
<organism evidence="1 2">
    <name type="scientific">Ligilactobacillus ruminis (strain ATCC 27782 / RF3)</name>
    <name type="common">Lactobacillus ruminis</name>
    <dbReference type="NCBI Taxonomy" id="1069534"/>
    <lineage>
        <taxon>Bacteria</taxon>
        <taxon>Bacillati</taxon>
        <taxon>Bacillota</taxon>
        <taxon>Bacilli</taxon>
        <taxon>Lactobacillales</taxon>
        <taxon>Lactobacillaceae</taxon>
        <taxon>Ligilactobacillus</taxon>
    </lineage>
</organism>
<evidence type="ECO:0000313" key="2">
    <source>
        <dbReference type="Proteomes" id="UP000001279"/>
    </source>
</evidence>
<dbReference type="AlphaFoldDB" id="G2SML4"/>
<keyword evidence="1" id="KW-0969">Cilium</keyword>
<accession>G2SML4</accession>
<proteinExistence type="predicted"/>
<keyword evidence="1" id="KW-0966">Cell projection</keyword>
<evidence type="ECO:0000313" key="1">
    <source>
        <dbReference type="EMBL" id="AEN77912.1"/>
    </source>
</evidence>
<dbReference type="KEGG" id="lrm:LRC_06160"/>
<protein>
    <submittedName>
        <fullName evidence="1">Flagellin family protein</fullName>
    </submittedName>
</protein>
<dbReference type="Proteomes" id="UP000001279">
    <property type="component" value="Chromosome"/>
</dbReference>
<keyword evidence="1" id="KW-0282">Flagellum</keyword>
<name>G2SML4_LIGR2</name>
<dbReference type="EMBL" id="CP003032">
    <property type="protein sequence ID" value="AEN77912.1"/>
    <property type="molecule type" value="Genomic_DNA"/>
</dbReference>
<gene>
    <name evidence="1" type="ordered locus">LRC_06160</name>
</gene>